<protein>
    <submittedName>
        <fullName evidence="2">YjzC family protein</fullName>
    </submittedName>
</protein>
<comment type="caution">
    <text evidence="2">The sequence shown here is derived from an EMBL/GenBank/DDBJ whole genome shotgun (WGS) entry which is preliminary data.</text>
</comment>
<evidence type="ECO:0000313" key="2">
    <source>
        <dbReference type="EMBL" id="TCC44833.1"/>
    </source>
</evidence>
<feature type="region of interest" description="Disordered" evidence="1">
    <location>
        <begin position="1"/>
        <end position="61"/>
    </location>
</feature>
<sequence length="61" mass="6647">MAEKPKYTPGTPAPKSGQYKVVGPRGGDRGREVSSTEGNPLPPAQKGERYVLNDATRHKRK</sequence>
<evidence type="ECO:0000313" key="3">
    <source>
        <dbReference type="Proteomes" id="UP000291144"/>
    </source>
</evidence>
<dbReference type="InterPro" id="IPR025549">
    <property type="entry name" value="YjzC"/>
</dbReference>
<gene>
    <name evidence="2" type="ORF">E0H73_45290</name>
</gene>
<dbReference type="OrthoDB" id="2629154at2"/>
<dbReference type="RefSeq" id="WP_131367473.1">
    <property type="nucleotide sequence ID" value="NZ_SJKB01000041.1"/>
</dbReference>
<proteinExistence type="predicted"/>
<dbReference type="Pfam" id="PF14168">
    <property type="entry name" value="YjzC"/>
    <property type="match status" value="1"/>
</dbReference>
<dbReference type="EMBL" id="SJKB01000041">
    <property type="protein sequence ID" value="TCC44833.1"/>
    <property type="molecule type" value="Genomic_DNA"/>
</dbReference>
<name>A0A4R0JDB2_9ACTN</name>
<dbReference type="Proteomes" id="UP000291144">
    <property type="component" value="Unassembled WGS sequence"/>
</dbReference>
<evidence type="ECO:0000256" key="1">
    <source>
        <dbReference type="SAM" id="MobiDB-lite"/>
    </source>
</evidence>
<dbReference type="AlphaFoldDB" id="A0A4R0JDB2"/>
<accession>A0A4R0JDB2</accession>
<reference evidence="2 3" key="1">
    <citation type="submission" date="2019-02" db="EMBL/GenBank/DDBJ databases">
        <title>Kribbella capetownensis sp. nov. and Kribbella speibonae sp. nov., isolated from soil.</title>
        <authorList>
            <person name="Curtis S.M."/>
            <person name="Norton I."/>
            <person name="Everest G.J."/>
            <person name="Meyers P.R."/>
        </authorList>
    </citation>
    <scope>NUCLEOTIDE SEQUENCE [LARGE SCALE GENOMIC DNA]</scope>
    <source>
        <strain evidence="2 3">NRRL B-24813</strain>
    </source>
</reference>
<organism evidence="2 3">
    <name type="scientific">Kribbella pittospori</name>
    <dbReference type="NCBI Taxonomy" id="722689"/>
    <lineage>
        <taxon>Bacteria</taxon>
        <taxon>Bacillati</taxon>
        <taxon>Actinomycetota</taxon>
        <taxon>Actinomycetes</taxon>
        <taxon>Propionibacteriales</taxon>
        <taxon>Kribbellaceae</taxon>
        <taxon>Kribbella</taxon>
    </lineage>
</organism>
<keyword evidence="3" id="KW-1185">Reference proteome</keyword>